<evidence type="ECO:0000313" key="4">
    <source>
        <dbReference type="EMBL" id="KIO27568.1"/>
    </source>
</evidence>
<dbReference type="PANTHER" id="PTHR44329">
    <property type="entry name" value="SERINE/THREONINE-PROTEIN KINASE TNNI3K-RELATED"/>
    <property type="match status" value="1"/>
</dbReference>
<evidence type="ECO:0000256" key="1">
    <source>
        <dbReference type="ARBA" id="ARBA00022741"/>
    </source>
</evidence>
<proteinExistence type="predicted"/>
<name>A0A0C3L1G9_9AGAM</name>
<dbReference type="InterPro" id="IPR051681">
    <property type="entry name" value="Ser/Thr_Kinases-Pseudokinases"/>
</dbReference>
<dbReference type="AlphaFoldDB" id="A0A0C3L1G9"/>
<dbReference type="PANTHER" id="PTHR44329:SF298">
    <property type="entry name" value="MIXED LINEAGE KINASE DOMAIN-LIKE PROTEIN"/>
    <property type="match status" value="1"/>
</dbReference>
<dbReference type="PROSITE" id="PS00108">
    <property type="entry name" value="PROTEIN_KINASE_ST"/>
    <property type="match status" value="1"/>
</dbReference>
<dbReference type="HOGENOM" id="CLU_000288_7_18_1"/>
<dbReference type="InterPro" id="IPR000719">
    <property type="entry name" value="Prot_kinase_dom"/>
</dbReference>
<dbReference type="Proteomes" id="UP000054248">
    <property type="component" value="Unassembled WGS sequence"/>
</dbReference>
<organism evidence="4 5">
    <name type="scientific">Tulasnella calospora MUT 4182</name>
    <dbReference type="NCBI Taxonomy" id="1051891"/>
    <lineage>
        <taxon>Eukaryota</taxon>
        <taxon>Fungi</taxon>
        <taxon>Dikarya</taxon>
        <taxon>Basidiomycota</taxon>
        <taxon>Agaricomycotina</taxon>
        <taxon>Agaricomycetes</taxon>
        <taxon>Cantharellales</taxon>
        <taxon>Tulasnellaceae</taxon>
        <taxon>Tulasnella</taxon>
    </lineage>
</organism>
<keyword evidence="5" id="KW-1185">Reference proteome</keyword>
<dbReference type="STRING" id="1051891.A0A0C3L1G9"/>
<evidence type="ECO:0000259" key="3">
    <source>
        <dbReference type="PROSITE" id="PS50011"/>
    </source>
</evidence>
<evidence type="ECO:0000313" key="5">
    <source>
        <dbReference type="Proteomes" id="UP000054248"/>
    </source>
</evidence>
<reference evidence="5" key="2">
    <citation type="submission" date="2015-01" db="EMBL/GenBank/DDBJ databases">
        <title>Evolutionary Origins and Diversification of the Mycorrhizal Mutualists.</title>
        <authorList>
            <consortium name="DOE Joint Genome Institute"/>
            <consortium name="Mycorrhizal Genomics Consortium"/>
            <person name="Kohler A."/>
            <person name="Kuo A."/>
            <person name="Nagy L.G."/>
            <person name="Floudas D."/>
            <person name="Copeland A."/>
            <person name="Barry K.W."/>
            <person name="Cichocki N."/>
            <person name="Veneault-Fourrey C."/>
            <person name="LaButti K."/>
            <person name="Lindquist E.A."/>
            <person name="Lipzen A."/>
            <person name="Lundell T."/>
            <person name="Morin E."/>
            <person name="Murat C."/>
            <person name="Riley R."/>
            <person name="Ohm R."/>
            <person name="Sun H."/>
            <person name="Tunlid A."/>
            <person name="Henrissat B."/>
            <person name="Grigoriev I.V."/>
            <person name="Hibbett D.S."/>
            <person name="Martin F."/>
        </authorList>
    </citation>
    <scope>NUCLEOTIDE SEQUENCE [LARGE SCALE GENOMIC DNA]</scope>
    <source>
        <strain evidence="5">MUT 4182</strain>
    </source>
</reference>
<dbReference type="Pfam" id="PF07714">
    <property type="entry name" value="PK_Tyr_Ser-Thr"/>
    <property type="match status" value="1"/>
</dbReference>
<dbReference type="InterPro" id="IPR008271">
    <property type="entry name" value="Ser/Thr_kinase_AS"/>
</dbReference>
<keyword evidence="1" id="KW-0547">Nucleotide-binding</keyword>
<dbReference type="Gene3D" id="1.10.510.10">
    <property type="entry name" value="Transferase(Phosphotransferase) domain 1"/>
    <property type="match status" value="1"/>
</dbReference>
<accession>A0A0C3L1G9</accession>
<feature type="domain" description="Protein kinase" evidence="3">
    <location>
        <begin position="1"/>
        <end position="244"/>
    </location>
</feature>
<dbReference type="GO" id="GO:0004674">
    <property type="term" value="F:protein serine/threonine kinase activity"/>
    <property type="evidence" value="ECO:0007669"/>
    <property type="project" value="TreeGrafter"/>
</dbReference>
<evidence type="ECO:0000256" key="2">
    <source>
        <dbReference type="ARBA" id="ARBA00022840"/>
    </source>
</evidence>
<reference evidence="4 5" key="1">
    <citation type="submission" date="2014-04" db="EMBL/GenBank/DDBJ databases">
        <authorList>
            <consortium name="DOE Joint Genome Institute"/>
            <person name="Kuo A."/>
            <person name="Girlanda M."/>
            <person name="Perotto S."/>
            <person name="Kohler A."/>
            <person name="Nagy L.G."/>
            <person name="Floudas D."/>
            <person name="Copeland A."/>
            <person name="Barry K.W."/>
            <person name="Cichocki N."/>
            <person name="Veneault-Fourrey C."/>
            <person name="LaButti K."/>
            <person name="Lindquist E.A."/>
            <person name="Lipzen A."/>
            <person name="Lundell T."/>
            <person name="Morin E."/>
            <person name="Murat C."/>
            <person name="Sun H."/>
            <person name="Tunlid A."/>
            <person name="Henrissat B."/>
            <person name="Grigoriev I.V."/>
            <person name="Hibbett D.S."/>
            <person name="Martin F."/>
            <person name="Nordberg H.P."/>
            <person name="Cantor M.N."/>
            <person name="Hua S.X."/>
        </authorList>
    </citation>
    <scope>NUCLEOTIDE SEQUENCE [LARGE SCALE GENOMIC DNA]</scope>
    <source>
        <strain evidence="4 5">MUT 4182</strain>
    </source>
</reference>
<gene>
    <name evidence="4" type="ORF">M407DRAFT_232665</name>
</gene>
<dbReference type="GO" id="GO:0005524">
    <property type="term" value="F:ATP binding"/>
    <property type="evidence" value="ECO:0007669"/>
    <property type="project" value="UniProtKB-KW"/>
</dbReference>
<dbReference type="InterPro" id="IPR001245">
    <property type="entry name" value="Ser-Thr/Tyr_kinase_cat_dom"/>
</dbReference>
<keyword evidence="2" id="KW-0067">ATP-binding</keyword>
<dbReference type="PROSITE" id="PS50011">
    <property type="entry name" value="PROTEIN_KINASE_DOM"/>
    <property type="match status" value="1"/>
</dbReference>
<sequence>MPDDLGALEVAERLLKRLNKEIRIWMALRHPNIAPLIGFSFSGEVCVVSPWFGNGNVAEYLQRNPDADRLRLIRQVASGVAYLHGRKPVVVHGDLKHDNVLIDRDGNPRIIDFGLSKAVEEEPGLASLSSTSLREAGRARWMAPELLMEEGVSRSCSTDVFSFACVAFFILTGNIPFKGMSDVQVYFAWFKGSHPIRRHAAYPELEAQPELKSVLFSCWEKDPKDRPGMAVVTHALQAVGHPSESSTRPSL</sequence>
<dbReference type="InterPro" id="IPR011009">
    <property type="entry name" value="Kinase-like_dom_sf"/>
</dbReference>
<dbReference type="OrthoDB" id="4062651at2759"/>
<protein>
    <recommendedName>
        <fullName evidence="3">Protein kinase domain-containing protein</fullName>
    </recommendedName>
</protein>
<dbReference type="EMBL" id="KN823007">
    <property type="protein sequence ID" value="KIO27568.1"/>
    <property type="molecule type" value="Genomic_DNA"/>
</dbReference>
<dbReference type="SMART" id="SM00220">
    <property type="entry name" value="S_TKc"/>
    <property type="match status" value="1"/>
</dbReference>
<dbReference type="PIRSF" id="PIRSF000654">
    <property type="entry name" value="Integrin-linked_kinase"/>
    <property type="match status" value="1"/>
</dbReference>
<dbReference type="SUPFAM" id="SSF56112">
    <property type="entry name" value="Protein kinase-like (PK-like)"/>
    <property type="match status" value="1"/>
</dbReference>